<evidence type="ECO:0000256" key="1">
    <source>
        <dbReference type="ARBA" id="ARBA00009646"/>
    </source>
</evidence>
<comment type="similarity">
    <text evidence="1">Belongs to the beta/gamma-crystallin family.</text>
</comment>
<dbReference type="Gene3D" id="2.60.20.10">
    <property type="entry name" value="Crystallins"/>
    <property type="match status" value="1"/>
</dbReference>
<feature type="domain" description="CBM6" evidence="5">
    <location>
        <begin position="398"/>
        <end position="520"/>
    </location>
</feature>
<keyword evidence="2" id="KW-0732">Signal</keyword>
<keyword evidence="3" id="KW-0677">Repeat</keyword>
<dbReference type="GO" id="GO:0030246">
    <property type="term" value="F:carbohydrate binding"/>
    <property type="evidence" value="ECO:0007669"/>
    <property type="project" value="InterPro"/>
</dbReference>
<dbReference type="InterPro" id="IPR005084">
    <property type="entry name" value="CBM6"/>
</dbReference>
<dbReference type="Pfam" id="PF18962">
    <property type="entry name" value="Por_Secre_tail"/>
    <property type="match status" value="1"/>
</dbReference>
<evidence type="ECO:0000256" key="3">
    <source>
        <dbReference type="ARBA" id="ARBA00022737"/>
    </source>
</evidence>
<evidence type="ECO:0000259" key="5">
    <source>
        <dbReference type="PROSITE" id="PS51175"/>
    </source>
</evidence>
<dbReference type="CDD" id="cd04080">
    <property type="entry name" value="CBM6_cellulase-like"/>
    <property type="match status" value="1"/>
</dbReference>
<name>A0A364Y7U1_9BACT</name>
<dbReference type="PROSITE" id="PS50915">
    <property type="entry name" value="CRYSTALLIN_BETA_GAMMA"/>
    <property type="match status" value="1"/>
</dbReference>
<dbReference type="AlphaFoldDB" id="A0A364Y7U1"/>
<dbReference type="InterPro" id="IPR026444">
    <property type="entry name" value="Secre_tail"/>
</dbReference>
<feature type="domain" description="Beta/gamma crystallin 'Greek key'" evidence="4">
    <location>
        <begin position="351"/>
        <end position="391"/>
    </location>
</feature>
<dbReference type="SUPFAM" id="SSF49695">
    <property type="entry name" value="gamma-Crystallin-like"/>
    <property type="match status" value="1"/>
</dbReference>
<evidence type="ECO:0000313" key="6">
    <source>
        <dbReference type="EMBL" id="RAW01884.1"/>
    </source>
</evidence>
<dbReference type="RefSeq" id="WP_112746625.1">
    <property type="nucleotide sequence ID" value="NZ_QMFY01000003.1"/>
</dbReference>
<evidence type="ECO:0000259" key="4">
    <source>
        <dbReference type="PROSITE" id="PS50915"/>
    </source>
</evidence>
<dbReference type="Proteomes" id="UP000251889">
    <property type="component" value="Unassembled WGS sequence"/>
</dbReference>
<protein>
    <recommendedName>
        <fullName evidence="8">Carbohydrate-binding protein</fullName>
    </recommendedName>
</protein>
<dbReference type="InterPro" id="IPR008979">
    <property type="entry name" value="Galactose-bd-like_sf"/>
</dbReference>
<dbReference type="NCBIfam" id="TIGR04183">
    <property type="entry name" value="Por_Secre_tail"/>
    <property type="match status" value="1"/>
</dbReference>
<dbReference type="OrthoDB" id="954626at2"/>
<dbReference type="SUPFAM" id="SSF49785">
    <property type="entry name" value="Galactose-binding domain-like"/>
    <property type="match status" value="1"/>
</dbReference>
<dbReference type="InterPro" id="IPR011024">
    <property type="entry name" value="G_crystallin-like"/>
</dbReference>
<comment type="caution">
    <text evidence="6">The sequence shown here is derived from an EMBL/GenBank/DDBJ whole genome shotgun (WGS) entry which is preliminary data.</text>
</comment>
<evidence type="ECO:0000313" key="7">
    <source>
        <dbReference type="Proteomes" id="UP000251889"/>
    </source>
</evidence>
<dbReference type="SMART" id="SM00247">
    <property type="entry name" value="XTALbg"/>
    <property type="match status" value="1"/>
</dbReference>
<accession>A0A364Y7U1</accession>
<dbReference type="PROSITE" id="PS51175">
    <property type="entry name" value="CBM6"/>
    <property type="match status" value="1"/>
</dbReference>
<evidence type="ECO:0008006" key="8">
    <source>
        <dbReference type="Google" id="ProtNLM"/>
    </source>
</evidence>
<dbReference type="Pfam" id="PF03422">
    <property type="entry name" value="CBM_6"/>
    <property type="match status" value="1"/>
</dbReference>
<proteinExistence type="inferred from homology"/>
<sequence length="622" mass="66701">MKVINHMANSSLCKNLYALIVTTLLFVATISVSGQSVIYGGGPIYKNRSYSINELKNSGYTTVVVWTIHIDASGNFNFNGEFPLCTNGSYVGNSSYPNFAGDMTALKSGNTSVNRIEFCLSAWGSGTFTNIKNLINAQGTGSTTTLYKNFQAIRNTFPAVDAIVFDDESTYDVSTSTQLAVMLGNLGFKVTLVPYTAQSYWTNVANNTNSQRPGTVDRVDLQCYAGGAGNNPCNWNFGSIPVYPGLWSQEKTTSQVQSQLTTWKNNCASKGGFIWLYDDIDNSSATAQYASAIRNVFGGGNVSNRVAMVHKDCNYTGSIIGLPLGDYTLSQLISRGILNDDISSIQVSSGYQVVLYEHDNFTGTALTLTSSSSCLVGAGWNDRVSSMRVQSTSLSFSQTIQAENYSTMLGVQTETTTDAGGGTNVGWIDNSDWMAYNNISIPSSGNYLVEYRVASPNTTGVLSLDLNAGAIQLGTVSIPNTGGWQNWATVSHTVALSAGTYNVGVFASTGGWNFNWIRITQASGARVAVPSEAIAIETGPTSSAFPNPFTSTTKISVSLPASGNTNVVVMDNTGRIVRTVFNAFAEIGRHEFEVNVENLPSGFYVYAIKQNGFVTSGKMLKQ</sequence>
<reference evidence="6 7" key="1">
    <citation type="submission" date="2018-06" db="EMBL/GenBank/DDBJ databases">
        <title>Chryseolinea flavus sp. nov., a member of the phylum Bacteroidetes isolated from soil.</title>
        <authorList>
            <person name="Li Y."/>
            <person name="Wang J."/>
        </authorList>
    </citation>
    <scope>NUCLEOTIDE SEQUENCE [LARGE SCALE GENOMIC DNA]</scope>
    <source>
        <strain evidence="6 7">SDU1-6</strain>
    </source>
</reference>
<dbReference type="InterPro" id="IPR001064">
    <property type="entry name" value="Beta/gamma_crystallin"/>
</dbReference>
<dbReference type="EMBL" id="QMFY01000003">
    <property type="protein sequence ID" value="RAW01884.1"/>
    <property type="molecule type" value="Genomic_DNA"/>
</dbReference>
<keyword evidence="7" id="KW-1185">Reference proteome</keyword>
<gene>
    <name evidence="6" type="ORF">DQQ10_09595</name>
</gene>
<dbReference type="Gene3D" id="2.60.120.260">
    <property type="entry name" value="Galactose-binding domain-like"/>
    <property type="match status" value="1"/>
</dbReference>
<evidence type="ECO:0000256" key="2">
    <source>
        <dbReference type="ARBA" id="ARBA00022729"/>
    </source>
</evidence>
<dbReference type="SMART" id="SM00606">
    <property type="entry name" value="CBD_IV"/>
    <property type="match status" value="1"/>
</dbReference>
<organism evidence="6 7">
    <name type="scientific">Pseudochryseolinea flava</name>
    <dbReference type="NCBI Taxonomy" id="2059302"/>
    <lineage>
        <taxon>Bacteria</taxon>
        <taxon>Pseudomonadati</taxon>
        <taxon>Bacteroidota</taxon>
        <taxon>Cytophagia</taxon>
        <taxon>Cytophagales</taxon>
        <taxon>Fulvivirgaceae</taxon>
        <taxon>Pseudochryseolinea</taxon>
    </lineage>
</organism>
<dbReference type="InterPro" id="IPR006584">
    <property type="entry name" value="Cellulose-bd_IV"/>
</dbReference>